<gene>
    <name evidence="1" type="ORF">Pla52n_38340</name>
</gene>
<evidence type="ECO:0000313" key="2">
    <source>
        <dbReference type="Proteomes" id="UP000320176"/>
    </source>
</evidence>
<comment type="caution">
    <text evidence="1">The sequence shown here is derived from an EMBL/GenBank/DDBJ whole genome shotgun (WGS) entry which is preliminary data.</text>
</comment>
<dbReference type="InterPro" id="IPR019650">
    <property type="entry name" value="DUF2513"/>
</dbReference>
<dbReference type="EMBL" id="SJPN01000004">
    <property type="protein sequence ID" value="TWU02775.1"/>
    <property type="molecule type" value="Genomic_DNA"/>
</dbReference>
<evidence type="ECO:0008006" key="3">
    <source>
        <dbReference type="Google" id="ProtNLM"/>
    </source>
</evidence>
<reference evidence="1 2" key="1">
    <citation type="submission" date="2019-02" db="EMBL/GenBank/DDBJ databases">
        <title>Deep-cultivation of Planctomycetes and their phenomic and genomic characterization uncovers novel biology.</title>
        <authorList>
            <person name="Wiegand S."/>
            <person name="Jogler M."/>
            <person name="Boedeker C."/>
            <person name="Pinto D."/>
            <person name="Vollmers J."/>
            <person name="Rivas-Marin E."/>
            <person name="Kohn T."/>
            <person name="Peeters S.H."/>
            <person name="Heuer A."/>
            <person name="Rast P."/>
            <person name="Oberbeckmann S."/>
            <person name="Bunk B."/>
            <person name="Jeske O."/>
            <person name="Meyerdierks A."/>
            <person name="Storesund J.E."/>
            <person name="Kallscheuer N."/>
            <person name="Luecker S."/>
            <person name="Lage O.M."/>
            <person name="Pohl T."/>
            <person name="Merkel B.J."/>
            <person name="Hornburger P."/>
            <person name="Mueller R.-W."/>
            <person name="Bruemmer F."/>
            <person name="Labrenz M."/>
            <person name="Spormann A.M."/>
            <person name="Op Den Camp H."/>
            <person name="Overmann J."/>
            <person name="Amann R."/>
            <person name="Jetten M.S.M."/>
            <person name="Mascher T."/>
            <person name="Medema M.H."/>
            <person name="Devos D.P."/>
            <person name="Kaster A.-K."/>
            <person name="Ovreas L."/>
            <person name="Rohde M."/>
            <person name="Galperin M.Y."/>
            <person name="Jogler C."/>
        </authorList>
    </citation>
    <scope>NUCLEOTIDE SEQUENCE [LARGE SCALE GENOMIC DNA]</scope>
    <source>
        <strain evidence="1 2">Pla52n</strain>
    </source>
</reference>
<dbReference type="Proteomes" id="UP000320176">
    <property type="component" value="Unassembled WGS sequence"/>
</dbReference>
<evidence type="ECO:0000313" key="1">
    <source>
        <dbReference type="EMBL" id="TWU02775.1"/>
    </source>
</evidence>
<accession>A0A5C6AS12</accession>
<keyword evidence="2" id="KW-1185">Reference proteome</keyword>
<dbReference type="Pfam" id="PF10711">
    <property type="entry name" value="DUF2513"/>
    <property type="match status" value="1"/>
</dbReference>
<protein>
    <recommendedName>
        <fullName evidence="3">ArnR1-like winged helix-turn-helix domain-containing protein</fullName>
    </recommendedName>
</protein>
<dbReference type="OrthoDB" id="6960201at2"/>
<sequence length="83" mass="9553">MRRDHKLVRKVLEFVEERGSRVFKGAISIEGYERDQIVHHIYLLVSGGFIELGQETLANRGPLVLTWKGCDFLDQLRAREGKA</sequence>
<name>A0A5C6AS12_9BACT</name>
<dbReference type="RefSeq" id="WP_146521039.1">
    <property type="nucleotide sequence ID" value="NZ_CP151726.1"/>
</dbReference>
<proteinExistence type="predicted"/>
<dbReference type="AlphaFoldDB" id="A0A5C6AS12"/>
<organism evidence="1 2">
    <name type="scientific">Stieleria varia</name>
    <dbReference type="NCBI Taxonomy" id="2528005"/>
    <lineage>
        <taxon>Bacteria</taxon>
        <taxon>Pseudomonadati</taxon>
        <taxon>Planctomycetota</taxon>
        <taxon>Planctomycetia</taxon>
        <taxon>Pirellulales</taxon>
        <taxon>Pirellulaceae</taxon>
        <taxon>Stieleria</taxon>
    </lineage>
</organism>